<keyword evidence="6" id="KW-0732">Signal</keyword>
<dbReference type="Pfam" id="PF13954">
    <property type="entry name" value="PapC_N"/>
    <property type="match status" value="1"/>
</dbReference>
<dbReference type="InterPro" id="IPR000015">
    <property type="entry name" value="Fimb_usher"/>
</dbReference>
<evidence type="ECO:0000256" key="3">
    <source>
        <dbReference type="ARBA" id="ARBA00022448"/>
    </source>
</evidence>
<dbReference type="Gene3D" id="2.60.40.2070">
    <property type="match status" value="1"/>
</dbReference>
<keyword evidence="4" id="KW-1134">Transmembrane beta strand</keyword>
<dbReference type="Gene3D" id="2.60.40.2610">
    <property type="entry name" value="Outer membrane usher protein FimD, plug domain"/>
    <property type="match status" value="1"/>
</dbReference>
<evidence type="ECO:0000256" key="2">
    <source>
        <dbReference type="ARBA" id="ARBA00008064"/>
    </source>
</evidence>
<protein>
    <submittedName>
        <fullName evidence="12">Fimbrial biogenesis outer membrane usher protein</fullName>
    </submittedName>
</protein>
<reference evidence="12" key="1">
    <citation type="submission" date="2022-02" db="EMBL/GenBank/DDBJ databases">
        <title>Characterization of Tn125 harboring carbapenem-resistant Acinetobacter bereziniae clinical isolates.</title>
        <authorList>
            <person name="Wong N.-K."/>
            <person name="Pan Q."/>
        </authorList>
    </citation>
    <scope>NUCLEOTIDE SEQUENCE</scope>
    <source>
        <strain evidence="12">GD03393</strain>
    </source>
</reference>
<evidence type="ECO:0000313" key="12">
    <source>
        <dbReference type="EMBL" id="UUN96709.1"/>
    </source>
</evidence>
<dbReference type="Gene3D" id="2.60.40.3110">
    <property type="match status" value="1"/>
</dbReference>
<dbReference type="InterPro" id="IPR025949">
    <property type="entry name" value="PapC-like_C"/>
</dbReference>
<keyword evidence="5 9" id="KW-0812">Transmembrane</keyword>
<dbReference type="InterPro" id="IPR037224">
    <property type="entry name" value="PapC_N_sf"/>
</dbReference>
<comment type="subcellular location">
    <subcellularLocation>
        <location evidence="1 9">Cell outer membrane</location>
        <topology evidence="1 9">Multi-pass membrane protein</topology>
    </subcellularLocation>
</comment>
<feature type="domain" description="PapC-like C-terminal" evidence="10">
    <location>
        <begin position="767"/>
        <end position="827"/>
    </location>
</feature>
<dbReference type="InterPro" id="IPR018030">
    <property type="entry name" value="Fimbrial_membr_usher_CS"/>
</dbReference>
<dbReference type="Pfam" id="PF00577">
    <property type="entry name" value="Usher"/>
    <property type="match status" value="1"/>
</dbReference>
<evidence type="ECO:0000256" key="5">
    <source>
        <dbReference type="ARBA" id="ARBA00022692"/>
    </source>
</evidence>
<dbReference type="RefSeq" id="WP_198114775.1">
    <property type="nucleotide sequence ID" value="NZ_CP066121.1"/>
</dbReference>
<keyword evidence="9" id="KW-1029">Fimbrium biogenesis</keyword>
<evidence type="ECO:0000256" key="1">
    <source>
        <dbReference type="ARBA" id="ARBA00004571"/>
    </source>
</evidence>
<keyword evidence="7 9" id="KW-0472">Membrane</keyword>
<dbReference type="InterPro" id="IPR043142">
    <property type="entry name" value="PapC-like_C_sf"/>
</dbReference>
<evidence type="ECO:0000256" key="7">
    <source>
        <dbReference type="ARBA" id="ARBA00023136"/>
    </source>
</evidence>
<evidence type="ECO:0000256" key="4">
    <source>
        <dbReference type="ARBA" id="ARBA00022452"/>
    </source>
</evidence>
<accession>A0A8I1DGY8</accession>
<evidence type="ECO:0000256" key="6">
    <source>
        <dbReference type="ARBA" id="ARBA00022729"/>
    </source>
</evidence>
<feature type="domain" description="PapC N-terminal" evidence="11">
    <location>
        <begin position="55"/>
        <end position="196"/>
    </location>
</feature>
<evidence type="ECO:0000259" key="10">
    <source>
        <dbReference type="Pfam" id="PF13953"/>
    </source>
</evidence>
<dbReference type="InterPro" id="IPR025885">
    <property type="entry name" value="PapC_N"/>
</dbReference>
<dbReference type="PANTHER" id="PTHR30451">
    <property type="entry name" value="OUTER MEMBRANE USHER PROTEIN"/>
    <property type="match status" value="1"/>
</dbReference>
<sequence length="851" mass="95706">MLNFKKSELCLMLLSAIALQVSAEENQQNLLAQDNQHLIAQDNTQLVAQNNALVTFNSASLFGNDRNVSLSNFEVKNFVAPGKYLVELSVNKQVIGNQEVRFDHLDGQRSAVLCVDTNLLNQFDLIPAFRKSLTEMPCRTIKQVNADAYYDFDLSQLKLNVSIPQAIRVERPEGYIDPALFNQGVNSSFIGYAFNYNRDEDRESKYLGLNGGLNIAGWYYRHAGAFESENSGLGHYYSDQNVLYRDMTRLKSRLSLGQFNTTTYRLDNLPIVGAQLASDQEMLPWSARQYAPVIENFANTNALVRIYQSGQKIYERTVPAGAFRITDLNTATSGDLTVEITETGGERRSFNVPMQSNYDLVRQGRYNYSVAGGRYRTRHETTHDKLFQVSFNYGINNALTIGAGANFSDDYASGLLAISTNTLLGGVTASIEHTESELYRKDYRGQKYSLNYRYDWLAQNLNFYADYSAYDREYMSISSHLYQRNLADLTDREYDDFLYNYNLKQNMGISVSKSFPNTRLGNFNLAVRKNNYWEDSQDYYQYNLSYGNTWNRISYNLGLSRTDYSDHARKRGDAIYFSMTVPLDWRKKNMSLNASVQHDQDSNTTSNVSLSGILGAHNELNFGAGVINNQHDTLFNGNINYLLPAVNLGATLSTNQNNTQYSLSAQGAVVAHRFGITPVNTLPDTYTIVHAEEGMGAVVSNAWGVKVDRFGNAIYPYNTPYSKNLITLDPADLPANVTLESNQTEVIPRRYSSQLTEFKANKSSNILLRIRYALDSQIAMGSQLKDEQGNVLGIVGASSQVIVDKQEALLHDTSVVWGAEANQQCKIGPISKSLLTQKNTENFNIINVECK</sequence>
<evidence type="ECO:0000259" key="11">
    <source>
        <dbReference type="Pfam" id="PF13954"/>
    </source>
</evidence>
<dbReference type="Pfam" id="PF13953">
    <property type="entry name" value="PapC_C"/>
    <property type="match status" value="1"/>
</dbReference>
<dbReference type="GO" id="GO:0015473">
    <property type="term" value="F:fimbrial usher porin activity"/>
    <property type="evidence" value="ECO:0007669"/>
    <property type="project" value="InterPro"/>
</dbReference>
<dbReference type="GO" id="GO:0009279">
    <property type="term" value="C:cell outer membrane"/>
    <property type="evidence" value="ECO:0007669"/>
    <property type="project" value="UniProtKB-SubCell"/>
</dbReference>
<gene>
    <name evidence="12" type="ORF">I9054_015175</name>
</gene>
<evidence type="ECO:0000256" key="8">
    <source>
        <dbReference type="ARBA" id="ARBA00023237"/>
    </source>
</evidence>
<organism evidence="12 13">
    <name type="scientific">Acinetobacter bereziniae</name>
    <name type="common">Acinetobacter genomosp. 10</name>
    <dbReference type="NCBI Taxonomy" id="106648"/>
    <lineage>
        <taxon>Bacteria</taxon>
        <taxon>Pseudomonadati</taxon>
        <taxon>Pseudomonadota</taxon>
        <taxon>Gammaproteobacteria</taxon>
        <taxon>Moraxellales</taxon>
        <taxon>Moraxellaceae</taxon>
        <taxon>Acinetobacter</taxon>
    </lineage>
</organism>
<comment type="similarity">
    <text evidence="2 9">Belongs to the fimbrial export usher family.</text>
</comment>
<dbReference type="AlphaFoldDB" id="A0A8I1DGY8"/>
<dbReference type="GO" id="GO:0009297">
    <property type="term" value="P:pilus assembly"/>
    <property type="evidence" value="ECO:0007669"/>
    <property type="project" value="InterPro"/>
</dbReference>
<evidence type="ECO:0000256" key="9">
    <source>
        <dbReference type="RuleBase" id="RU003884"/>
    </source>
</evidence>
<dbReference type="EMBL" id="CP092085">
    <property type="protein sequence ID" value="UUN96709.1"/>
    <property type="molecule type" value="Genomic_DNA"/>
</dbReference>
<proteinExistence type="inferred from homology"/>
<dbReference type="InterPro" id="IPR042186">
    <property type="entry name" value="FimD_plug_dom"/>
</dbReference>
<dbReference type="SUPFAM" id="SSF141729">
    <property type="entry name" value="FimD N-terminal domain-like"/>
    <property type="match status" value="1"/>
</dbReference>
<name>A0A8I1DGY8_ACIBZ</name>
<dbReference type="PANTHER" id="PTHR30451:SF5">
    <property type="entry name" value="SLR0019 PROTEIN"/>
    <property type="match status" value="1"/>
</dbReference>
<dbReference type="Proteomes" id="UP000644140">
    <property type="component" value="Chromosome"/>
</dbReference>
<dbReference type="PROSITE" id="PS01151">
    <property type="entry name" value="FIMBRIAL_USHER"/>
    <property type="match status" value="1"/>
</dbReference>
<dbReference type="Gene3D" id="3.10.20.410">
    <property type="match status" value="1"/>
</dbReference>
<keyword evidence="8 9" id="KW-0998">Cell outer membrane</keyword>
<evidence type="ECO:0000313" key="13">
    <source>
        <dbReference type="Proteomes" id="UP000644140"/>
    </source>
</evidence>
<keyword evidence="3 9" id="KW-0813">Transport</keyword>